<dbReference type="Proteomes" id="UP000828048">
    <property type="component" value="Chromosome 6"/>
</dbReference>
<gene>
    <name evidence="1" type="ORF">Vadar_025786</name>
</gene>
<evidence type="ECO:0000313" key="2">
    <source>
        <dbReference type="Proteomes" id="UP000828048"/>
    </source>
</evidence>
<name>A0ACB7XCH1_9ERIC</name>
<dbReference type="EMBL" id="CM037156">
    <property type="protein sequence ID" value="KAH7838391.1"/>
    <property type="molecule type" value="Genomic_DNA"/>
</dbReference>
<protein>
    <submittedName>
        <fullName evidence="1">Uncharacterized protein</fullName>
    </submittedName>
</protein>
<organism evidence="1 2">
    <name type="scientific">Vaccinium darrowii</name>
    <dbReference type="NCBI Taxonomy" id="229202"/>
    <lineage>
        <taxon>Eukaryota</taxon>
        <taxon>Viridiplantae</taxon>
        <taxon>Streptophyta</taxon>
        <taxon>Embryophyta</taxon>
        <taxon>Tracheophyta</taxon>
        <taxon>Spermatophyta</taxon>
        <taxon>Magnoliopsida</taxon>
        <taxon>eudicotyledons</taxon>
        <taxon>Gunneridae</taxon>
        <taxon>Pentapetalae</taxon>
        <taxon>asterids</taxon>
        <taxon>Ericales</taxon>
        <taxon>Ericaceae</taxon>
        <taxon>Vaccinioideae</taxon>
        <taxon>Vaccinieae</taxon>
        <taxon>Vaccinium</taxon>
    </lineage>
</organism>
<reference evidence="1 2" key="1">
    <citation type="journal article" date="2021" name="Hortic Res">
        <title>High-quality reference genome and annotation aids understanding of berry development for evergreen blueberry (Vaccinium darrowii).</title>
        <authorList>
            <person name="Yu J."/>
            <person name="Hulse-Kemp A.M."/>
            <person name="Babiker E."/>
            <person name="Staton M."/>
        </authorList>
    </citation>
    <scope>NUCLEOTIDE SEQUENCE [LARGE SCALE GENOMIC DNA]</scope>
    <source>
        <strain evidence="2">cv. NJ 8807/NJ 8810</strain>
        <tissue evidence="1">Young leaf</tissue>
    </source>
</reference>
<sequence length="116" mass="13542">MYFIDAQSLVFGHQNSLVQWLDARFMSDASFELNMENDVARFSLGKQAKQEWLIEKLRKFEIPKAPSKTYDPEILTEEEMFYLKRIGEEKNFYVSIGRQGVFGGVDHIKLCFVPLP</sequence>
<keyword evidence="2" id="KW-1185">Reference proteome</keyword>
<comment type="caution">
    <text evidence="1">The sequence shown here is derived from an EMBL/GenBank/DDBJ whole genome shotgun (WGS) entry which is preliminary data.</text>
</comment>
<evidence type="ECO:0000313" key="1">
    <source>
        <dbReference type="EMBL" id="KAH7838391.1"/>
    </source>
</evidence>
<proteinExistence type="predicted"/>
<accession>A0ACB7XCH1</accession>